<feature type="compositionally biased region" description="Basic and acidic residues" evidence="1">
    <location>
        <begin position="680"/>
        <end position="693"/>
    </location>
</feature>
<dbReference type="RefSeq" id="XP_018078974.1">
    <property type="nucleotide sequence ID" value="XM_018222067.1"/>
</dbReference>
<dbReference type="InterPro" id="IPR016024">
    <property type="entry name" value="ARM-type_fold"/>
</dbReference>
<dbReference type="AlphaFoldDB" id="A0A194XX20"/>
<dbReference type="PANTHER" id="PTHR38788">
    <property type="entry name" value="CLR5 DOMAIN-CONTAINING PROTEIN"/>
    <property type="match status" value="1"/>
</dbReference>
<dbReference type="KEGG" id="psco:LY89DRAFT_776697"/>
<feature type="compositionally biased region" description="Basic and acidic residues" evidence="1">
    <location>
        <begin position="642"/>
        <end position="653"/>
    </location>
</feature>
<reference evidence="3 4" key="1">
    <citation type="submission" date="2015-10" db="EMBL/GenBank/DDBJ databases">
        <title>Full genome of DAOMC 229536 Phialocephala scopiformis, a fungal endophyte of spruce producing the potent anti-insectan compound rugulosin.</title>
        <authorList>
            <consortium name="DOE Joint Genome Institute"/>
            <person name="Walker A.K."/>
            <person name="Frasz S.L."/>
            <person name="Seifert K.A."/>
            <person name="Miller J.D."/>
            <person name="Mondo S.J."/>
            <person name="Labutti K."/>
            <person name="Lipzen A."/>
            <person name="Dockter R."/>
            <person name="Kennedy M."/>
            <person name="Grigoriev I.V."/>
            <person name="Spatafora J.W."/>
        </authorList>
    </citation>
    <scope>NUCLEOTIDE SEQUENCE [LARGE SCALE GENOMIC DNA]</scope>
    <source>
        <strain evidence="3 4">CBS 120377</strain>
    </source>
</reference>
<dbReference type="SUPFAM" id="SSF48371">
    <property type="entry name" value="ARM repeat"/>
    <property type="match status" value="1"/>
</dbReference>
<name>A0A194XX20_MOLSC</name>
<dbReference type="EMBL" id="KQ947404">
    <property type="protein sequence ID" value="KUJ24619.1"/>
    <property type="molecule type" value="Genomic_DNA"/>
</dbReference>
<dbReference type="PANTHER" id="PTHR38788:SF3">
    <property type="entry name" value="CLR5 DOMAIN-CONTAINING PROTEIN"/>
    <property type="match status" value="1"/>
</dbReference>
<protein>
    <recommendedName>
        <fullName evidence="2">Clr5 domain-containing protein</fullName>
    </recommendedName>
</protein>
<feature type="domain" description="Clr5" evidence="2">
    <location>
        <begin position="185"/>
        <end position="235"/>
    </location>
</feature>
<dbReference type="Proteomes" id="UP000070700">
    <property type="component" value="Unassembled WGS sequence"/>
</dbReference>
<gene>
    <name evidence="3" type="ORF">LY89DRAFT_776697</name>
</gene>
<feature type="compositionally biased region" description="Acidic residues" evidence="1">
    <location>
        <begin position="654"/>
        <end position="666"/>
    </location>
</feature>
<dbReference type="GeneID" id="28831793"/>
<evidence type="ECO:0000259" key="2">
    <source>
        <dbReference type="Pfam" id="PF14420"/>
    </source>
</evidence>
<proteinExistence type="predicted"/>
<dbReference type="OrthoDB" id="3560870at2759"/>
<sequence length="728" mass="83332">MLLTPHFCLLCCPTIDGSILLHCAESFIPLHTEIKQIYRSKMANHQDELWSPVTTDYDFWQTNDDFSTFSSQQEIGREPTRRTSSNQINNFESTRTYSWSTNNASVPRTVEVFSALDLEALGCNDAGLELQTLLHRDLTATNNEDIGSAALREAQFRPPPEEEPEYTIRREILNETPRSNAGPTPEEWEAKKPEIYALYVEQRWSCREVMEKMADRGFYATVPMYKRRFSKWDWPTYRTRSKGSRGNPSIRRAGRATRKTTSNLSLAQHDELTHVGVCNTLAAFKSPPSSFAYVSTINPRFMLLPGSDETLKIILHDVKRLYSREISQGNWKVTNRCEVEEDVHDNLLAGIGTALRNLESLGDEIGFLGIRKAFMTLEGVVSRCGLFSLPAIWESFLRLILKKRPDIAQSFLTQAIQLAVKFGHEQHHEFVQVLVNLQKIQKTAPEQLQKVVCEAYRSCIDHLKSMLSVDHLTTLQLWSDFVVYLDRSSVNEAKAAVKAFRKLIKKSEKDNGIDDDYTLELLGLTLYLLQSTPSMADEAEIVALDMLVRVNRRTEKGEKLKGALLITWKDLKHTLGDFCHAKGEDSMAITHLEEYLEHGVEDDRDIIALEKLEEWHTLLENHERASYMRRWRETSVREISQEGYKIPREKEPSNDESEFEDGDGESENAGSSEATVVDQAETRDSKVGERADVGEDGEEEDDENVQVEMQLFREQEEHRERALALLQK</sequence>
<accession>A0A194XX20</accession>
<dbReference type="InterPro" id="IPR025676">
    <property type="entry name" value="Clr5_dom"/>
</dbReference>
<feature type="region of interest" description="Disordered" evidence="1">
    <location>
        <begin position="239"/>
        <end position="264"/>
    </location>
</feature>
<evidence type="ECO:0000313" key="3">
    <source>
        <dbReference type="EMBL" id="KUJ24619.1"/>
    </source>
</evidence>
<dbReference type="Pfam" id="PF14420">
    <property type="entry name" value="Clr5"/>
    <property type="match status" value="1"/>
</dbReference>
<keyword evidence="4" id="KW-1185">Reference proteome</keyword>
<feature type="region of interest" description="Disordered" evidence="1">
    <location>
        <begin position="642"/>
        <end position="704"/>
    </location>
</feature>
<organism evidence="3 4">
    <name type="scientific">Mollisia scopiformis</name>
    <name type="common">Conifer needle endophyte fungus</name>
    <name type="synonym">Phialocephala scopiformis</name>
    <dbReference type="NCBI Taxonomy" id="149040"/>
    <lineage>
        <taxon>Eukaryota</taxon>
        <taxon>Fungi</taxon>
        <taxon>Dikarya</taxon>
        <taxon>Ascomycota</taxon>
        <taxon>Pezizomycotina</taxon>
        <taxon>Leotiomycetes</taxon>
        <taxon>Helotiales</taxon>
        <taxon>Mollisiaceae</taxon>
        <taxon>Mollisia</taxon>
    </lineage>
</organism>
<dbReference type="InParanoid" id="A0A194XX20"/>
<evidence type="ECO:0000256" key="1">
    <source>
        <dbReference type="SAM" id="MobiDB-lite"/>
    </source>
</evidence>
<feature type="compositionally biased region" description="Acidic residues" evidence="1">
    <location>
        <begin position="694"/>
        <end position="704"/>
    </location>
</feature>
<evidence type="ECO:0000313" key="4">
    <source>
        <dbReference type="Proteomes" id="UP000070700"/>
    </source>
</evidence>